<evidence type="ECO:0000256" key="3">
    <source>
        <dbReference type="RuleBase" id="RU000363"/>
    </source>
</evidence>
<keyword evidence="2" id="KW-0560">Oxidoreductase</keyword>
<comment type="similarity">
    <text evidence="1 3">Belongs to the short-chain dehydrogenases/reductases (SDR) family.</text>
</comment>
<dbReference type="GO" id="GO:0016491">
    <property type="term" value="F:oxidoreductase activity"/>
    <property type="evidence" value="ECO:0007669"/>
    <property type="project" value="UniProtKB-KW"/>
</dbReference>
<reference evidence="4" key="1">
    <citation type="submission" date="2022-05" db="EMBL/GenBank/DDBJ databases">
        <authorList>
            <person name="Pankratov T."/>
        </authorList>
    </citation>
    <scope>NUCLEOTIDE SEQUENCE</scope>
    <source>
        <strain evidence="4">BP6-180914</strain>
    </source>
</reference>
<dbReference type="FunFam" id="3.40.50.720:FF:000173">
    <property type="entry name" value="3-oxoacyl-[acyl-carrier protein] reductase"/>
    <property type="match status" value="1"/>
</dbReference>
<organism evidence="4 5">
    <name type="scientific">Lichenifustis flavocetrariae</name>
    <dbReference type="NCBI Taxonomy" id="2949735"/>
    <lineage>
        <taxon>Bacteria</taxon>
        <taxon>Pseudomonadati</taxon>
        <taxon>Pseudomonadota</taxon>
        <taxon>Alphaproteobacteria</taxon>
        <taxon>Hyphomicrobiales</taxon>
        <taxon>Lichenihabitantaceae</taxon>
        <taxon>Lichenifustis</taxon>
    </lineage>
</organism>
<proteinExistence type="inferred from homology"/>
<dbReference type="EMBL" id="JAMOIM010000013">
    <property type="protein sequence ID" value="MCW6510171.1"/>
    <property type="molecule type" value="Genomic_DNA"/>
</dbReference>
<dbReference type="PANTHER" id="PTHR42879">
    <property type="entry name" value="3-OXOACYL-(ACYL-CARRIER-PROTEIN) REDUCTASE"/>
    <property type="match status" value="1"/>
</dbReference>
<dbReference type="SUPFAM" id="SSF51735">
    <property type="entry name" value="NAD(P)-binding Rossmann-fold domains"/>
    <property type="match status" value="1"/>
</dbReference>
<dbReference type="PRINTS" id="PR00081">
    <property type="entry name" value="GDHRDH"/>
</dbReference>
<dbReference type="NCBIfam" id="NF009466">
    <property type="entry name" value="PRK12826.1-2"/>
    <property type="match status" value="1"/>
</dbReference>
<dbReference type="RefSeq" id="WP_282586538.1">
    <property type="nucleotide sequence ID" value="NZ_JAMOIM010000013.1"/>
</dbReference>
<sequence length="248" mass="25476">MSEFSERVAVVTGGGSGIGKAVARALAEAGAAVGVVDWNGASAEAVASDLRARGHRATAAVADVADETAVATAFAAITSAFGEIDILFNNAGIDNAVPLVDMSAAVWDEMVRVNMRSLFVCTKAVLPAMKRKRWGRIINTASQNGYKGAPDMVHYCATKAGVLGFTRALAYEVIGDNITVNAIAPGPIDTPIKDTLPPEWVAAKVAGTPIKRFGTVGEVAPAVVLLASDAGAYFVGACLNMNGGDHMA</sequence>
<dbReference type="InterPro" id="IPR002347">
    <property type="entry name" value="SDR_fam"/>
</dbReference>
<dbReference type="GO" id="GO:0032787">
    <property type="term" value="P:monocarboxylic acid metabolic process"/>
    <property type="evidence" value="ECO:0007669"/>
    <property type="project" value="UniProtKB-ARBA"/>
</dbReference>
<gene>
    <name evidence="4" type="ORF">M8523_19310</name>
</gene>
<accession>A0AA42CL99</accession>
<protein>
    <submittedName>
        <fullName evidence="4">SDR family oxidoreductase</fullName>
    </submittedName>
</protein>
<dbReference type="InterPro" id="IPR050259">
    <property type="entry name" value="SDR"/>
</dbReference>
<name>A0AA42CL99_9HYPH</name>
<comment type="caution">
    <text evidence="4">The sequence shown here is derived from an EMBL/GenBank/DDBJ whole genome shotgun (WGS) entry which is preliminary data.</text>
</comment>
<dbReference type="InterPro" id="IPR020904">
    <property type="entry name" value="Sc_DH/Rdtase_CS"/>
</dbReference>
<dbReference type="Proteomes" id="UP001165667">
    <property type="component" value="Unassembled WGS sequence"/>
</dbReference>
<dbReference type="Pfam" id="PF00106">
    <property type="entry name" value="adh_short"/>
    <property type="match status" value="1"/>
</dbReference>
<evidence type="ECO:0000313" key="5">
    <source>
        <dbReference type="Proteomes" id="UP001165667"/>
    </source>
</evidence>
<evidence type="ECO:0000256" key="2">
    <source>
        <dbReference type="ARBA" id="ARBA00023002"/>
    </source>
</evidence>
<keyword evidence="5" id="KW-1185">Reference proteome</keyword>
<dbReference type="PROSITE" id="PS00061">
    <property type="entry name" value="ADH_SHORT"/>
    <property type="match status" value="1"/>
</dbReference>
<dbReference type="PANTHER" id="PTHR42879:SF2">
    <property type="entry name" value="3-OXOACYL-[ACYL-CARRIER-PROTEIN] REDUCTASE FABG"/>
    <property type="match status" value="1"/>
</dbReference>
<dbReference type="Gene3D" id="3.40.50.720">
    <property type="entry name" value="NAD(P)-binding Rossmann-like Domain"/>
    <property type="match status" value="1"/>
</dbReference>
<dbReference type="InterPro" id="IPR036291">
    <property type="entry name" value="NAD(P)-bd_dom_sf"/>
</dbReference>
<dbReference type="PRINTS" id="PR00080">
    <property type="entry name" value="SDRFAMILY"/>
</dbReference>
<evidence type="ECO:0000256" key="1">
    <source>
        <dbReference type="ARBA" id="ARBA00006484"/>
    </source>
</evidence>
<dbReference type="AlphaFoldDB" id="A0AA42CL99"/>
<evidence type="ECO:0000313" key="4">
    <source>
        <dbReference type="EMBL" id="MCW6510171.1"/>
    </source>
</evidence>